<dbReference type="Gene3D" id="2.160.10.10">
    <property type="entry name" value="Hexapeptide repeat proteins"/>
    <property type="match status" value="1"/>
</dbReference>
<dbReference type="NCBIfam" id="TIGR01172">
    <property type="entry name" value="cysE"/>
    <property type="match status" value="1"/>
</dbReference>
<accession>A0ABM8R804</accession>
<comment type="similarity">
    <text evidence="1">Belongs to the transferase hexapeptide repeat family.</text>
</comment>
<evidence type="ECO:0000313" key="8">
    <source>
        <dbReference type="Proteomes" id="UP000673821"/>
    </source>
</evidence>
<evidence type="ECO:0000256" key="4">
    <source>
        <dbReference type="ARBA" id="ARBA00022679"/>
    </source>
</evidence>
<dbReference type="Gene3D" id="1.10.3130.10">
    <property type="entry name" value="serine acetyltransferase, domain 1"/>
    <property type="match status" value="1"/>
</dbReference>
<comment type="catalytic activity">
    <reaction evidence="6">
        <text>L-serine + acetyl-CoA = O-acetyl-L-serine + CoA</text>
        <dbReference type="Rhea" id="RHEA:24560"/>
        <dbReference type="ChEBI" id="CHEBI:33384"/>
        <dbReference type="ChEBI" id="CHEBI:57287"/>
        <dbReference type="ChEBI" id="CHEBI:57288"/>
        <dbReference type="ChEBI" id="CHEBI:58340"/>
        <dbReference type="EC" id="2.3.1.30"/>
    </reaction>
</comment>
<dbReference type="CDD" id="cd03354">
    <property type="entry name" value="LbH_SAT"/>
    <property type="match status" value="1"/>
</dbReference>
<dbReference type="InterPro" id="IPR053376">
    <property type="entry name" value="Serine_acetyltransferase"/>
</dbReference>
<reference evidence="7 8" key="1">
    <citation type="submission" date="2021-02" db="EMBL/GenBank/DDBJ databases">
        <authorList>
            <person name="Vanwijnsberghe S."/>
        </authorList>
    </citation>
    <scope>NUCLEOTIDE SEQUENCE [LARGE SCALE GENOMIC DNA]</scope>
    <source>
        <strain evidence="7 8">R-69776</strain>
    </source>
</reference>
<dbReference type="InterPro" id="IPR042122">
    <property type="entry name" value="Ser_AcTrfase_N_sf"/>
</dbReference>
<dbReference type="GO" id="GO:0047200">
    <property type="term" value="F:tetrahydrodipicolinate N-acetyltransferase activity"/>
    <property type="evidence" value="ECO:0007669"/>
    <property type="project" value="UniProtKB-EC"/>
</dbReference>
<proteinExistence type="inferred from homology"/>
<dbReference type="PANTHER" id="PTHR42811">
    <property type="entry name" value="SERINE ACETYLTRANSFERASE"/>
    <property type="match status" value="1"/>
</dbReference>
<gene>
    <name evidence="7" type="primary">dapH_1</name>
    <name evidence="7" type="ORF">R69776_02314</name>
</gene>
<keyword evidence="4 7" id="KW-0808">Transferase</keyword>
<dbReference type="Proteomes" id="UP000673821">
    <property type="component" value="Unassembled WGS sequence"/>
</dbReference>
<evidence type="ECO:0000256" key="5">
    <source>
        <dbReference type="ARBA" id="ARBA00023315"/>
    </source>
</evidence>
<evidence type="ECO:0000256" key="1">
    <source>
        <dbReference type="ARBA" id="ARBA00007274"/>
    </source>
</evidence>
<dbReference type="EC" id="2.3.1.30" evidence="2"/>
<dbReference type="NCBIfam" id="NF041874">
    <property type="entry name" value="EPS_EpsC"/>
    <property type="match status" value="1"/>
</dbReference>
<keyword evidence="8" id="KW-1185">Reference proteome</keyword>
<evidence type="ECO:0000256" key="3">
    <source>
        <dbReference type="ARBA" id="ARBA00022605"/>
    </source>
</evidence>
<name>A0ABM8R804_9BURK</name>
<evidence type="ECO:0000313" key="7">
    <source>
        <dbReference type="EMBL" id="CAE6738130.1"/>
    </source>
</evidence>
<dbReference type="InterPro" id="IPR045304">
    <property type="entry name" value="LbH_SAT"/>
</dbReference>
<dbReference type="SUPFAM" id="SSF51161">
    <property type="entry name" value="Trimeric LpxA-like enzymes"/>
    <property type="match status" value="1"/>
</dbReference>
<dbReference type="Pfam" id="PF00132">
    <property type="entry name" value="Hexapep"/>
    <property type="match status" value="1"/>
</dbReference>
<evidence type="ECO:0000256" key="6">
    <source>
        <dbReference type="ARBA" id="ARBA00049486"/>
    </source>
</evidence>
<evidence type="ECO:0000256" key="2">
    <source>
        <dbReference type="ARBA" id="ARBA00013266"/>
    </source>
</evidence>
<dbReference type="InterPro" id="IPR011004">
    <property type="entry name" value="Trimer_LpxA-like_sf"/>
</dbReference>
<organism evidence="7 8">
    <name type="scientific">Paraburkholderia nemoris</name>
    <dbReference type="NCBI Taxonomy" id="2793076"/>
    <lineage>
        <taxon>Bacteria</taxon>
        <taxon>Pseudomonadati</taxon>
        <taxon>Pseudomonadota</taxon>
        <taxon>Betaproteobacteria</taxon>
        <taxon>Burkholderiales</taxon>
        <taxon>Burkholderiaceae</taxon>
        <taxon>Paraburkholderia</taxon>
    </lineage>
</organism>
<keyword evidence="5 7" id="KW-0012">Acyltransferase</keyword>
<keyword evidence="3" id="KW-0028">Amino-acid biosynthesis</keyword>
<dbReference type="EMBL" id="CAJNBH010000006">
    <property type="protein sequence ID" value="CAE6738130.1"/>
    <property type="molecule type" value="Genomic_DNA"/>
</dbReference>
<sequence length="277" mass="29047">MFTRLREDIATIRERDPAARSAWEVLTCYPGLHALVLHRLAHACWQAKRRWLARFISQMARFMTGIEIHPGATLGRRVFIDHGMGVVIGETAQVGDDCTIYQGVTLGGTSLTRGAKRHPTLERGVIVGAGAKVLGGFTIGADAKIGSNAVVTKPVPARGTAVGNPARIIVPAAAAVVATASASSANSAARESKVTSEKSAFCAYGITPNADDPVSLAIHGLIDHAATQSKRIDEIVDALERLGTSLEGLQGADAALLDLRRLSAAIAGKMEGAVAER</sequence>
<dbReference type="RefSeq" id="WP_054041845.1">
    <property type="nucleotide sequence ID" value="NZ_CAJNAW010000003.1"/>
</dbReference>
<protein>
    <recommendedName>
        <fullName evidence="2">serine O-acetyltransferase</fullName>
        <ecNumber evidence="2">2.3.1.30</ecNumber>
    </recommendedName>
</protein>
<dbReference type="InterPro" id="IPR001451">
    <property type="entry name" value="Hexapep"/>
</dbReference>
<dbReference type="InterPro" id="IPR005881">
    <property type="entry name" value="Ser_O-AcTrfase"/>
</dbReference>
<comment type="caution">
    <text evidence="7">The sequence shown here is derived from an EMBL/GenBank/DDBJ whole genome shotgun (WGS) entry which is preliminary data.</text>
</comment>